<name>A0A3T1DAL9_9BACL</name>
<dbReference type="RefSeq" id="WP_130613569.1">
    <property type="nucleotide sequence ID" value="NZ_AP019400.1"/>
</dbReference>
<protein>
    <submittedName>
        <fullName evidence="1">Uncharacterized protein</fullName>
    </submittedName>
</protein>
<proteinExistence type="predicted"/>
<dbReference type="OrthoDB" id="2623075at2"/>
<accession>A0A3T1DAL9</accession>
<evidence type="ECO:0000313" key="1">
    <source>
        <dbReference type="EMBL" id="BBI35151.1"/>
    </source>
</evidence>
<dbReference type="Proteomes" id="UP000289856">
    <property type="component" value="Chromosome"/>
</dbReference>
<dbReference type="EMBL" id="AP019400">
    <property type="protein sequence ID" value="BBI35151.1"/>
    <property type="molecule type" value="Genomic_DNA"/>
</dbReference>
<evidence type="ECO:0000313" key="2">
    <source>
        <dbReference type="Proteomes" id="UP000289856"/>
    </source>
</evidence>
<organism evidence="1 2">
    <name type="scientific">Cohnella abietis</name>
    <dbReference type="NCBI Taxonomy" id="2507935"/>
    <lineage>
        <taxon>Bacteria</taxon>
        <taxon>Bacillati</taxon>
        <taxon>Bacillota</taxon>
        <taxon>Bacilli</taxon>
        <taxon>Bacillales</taxon>
        <taxon>Paenibacillaceae</taxon>
        <taxon>Cohnella</taxon>
    </lineage>
</organism>
<sequence>MKTNIRFFKVTGELQRDIFNIVISPWKLLLETKRYYEIKPENGAVKRIYKEKLNTLITETKHYANGVLTCSAFCTEDYIDEVQKNILQQLQLSIVAYMEDLQLNQLALDKHLKLLVNRQLLEVGN</sequence>
<dbReference type="KEGG" id="cohn:KCTCHS21_45500"/>
<reference evidence="1 2" key="1">
    <citation type="submission" date="2019-01" db="EMBL/GenBank/DDBJ databases">
        <title>Complete genome sequence of Cohnella hallensis HS21 isolated from Korean fir (Abies koreana) rhizospheric soil.</title>
        <authorList>
            <person name="Jiang L."/>
            <person name="Kang S.W."/>
            <person name="Kim S."/>
            <person name="Jung J."/>
            <person name="Kim C.Y."/>
            <person name="Kim D.H."/>
            <person name="Kim S.W."/>
            <person name="Lee J."/>
        </authorList>
    </citation>
    <scope>NUCLEOTIDE SEQUENCE [LARGE SCALE GENOMIC DNA]</scope>
    <source>
        <strain evidence="1 2">HS21</strain>
    </source>
</reference>
<gene>
    <name evidence="1" type="ORF">KCTCHS21_45500</name>
</gene>
<dbReference type="AlphaFoldDB" id="A0A3T1DAL9"/>
<keyword evidence="2" id="KW-1185">Reference proteome</keyword>